<feature type="transmembrane region" description="Helical" evidence="7">
    <location>
        <begin position="96"/>
        <end position="114"/>
    </location>
</feature>
<comment type="subcellular location">
    <subcellularLocation>
        <location evidence="1">Membrane</location>
        <topology evidence="1">Multi-pass membrane protein</topology>
    </subcellularLocation>
</comment>
<keyword evidence="5" id="KW-0325">Glycoprotein</keyword>
<evidence type="ECO:0000256" key="7">
    <source>
        <dbReference type="SAM" id="Phobius"/>
    </source>
</evidence>
<evidence type="ECO:0000313" key="9">
    <source>
        <dbReference type="EMBL" id="CEJ93268.1"/>
    </source>
</evidence>
<keyword evidence="3 7" id="KW-1133">Transmembrane helix</keyword>
<evidence type="ECO:0000256" key="1">
    <source>
        <dbReference type="ARBA" id="ARBA00004141"/>
    </source>
</evidence>
<keyword evidence="10" id="KW-1185">Reference proteome</keyword>
<feature type="transmembrane region" description="Helical" evidence="7">
    <location>
        <begin position="365"/>
        <end position="385"/>
    </location>
</feature>
<feature type="transmembrane region" description="Helical" evidence="7">
    <location>
        <begin position="457"/>
        <end position="481"/>
    </location>
</feature>
<dbReference type="InterPro" id="IPR011701">
    <property type="entry name" value="MFS"/>
</dbReference>
<feature type="transmembrane region" description="Helical" evidence="7">
    <location>
        <begin position="324"/>
        <end position="344"/>
    </location>
</feature>
<sequence>MASTTQSPVVSDEERQSISDIDQTAKSTTSDVANESPTTITLDDHENPKKWPMMRKWKAVFAMSSFVLMSPLSSTIVAPALSLISHDLAIDVPAEQTMLVSIFMLGFAFGPLIASPMSEIYGRTRVVQSWNLIYLVFNTACGAASSKTMLLILRFLSGLFGSATLGIGGGTLSDLFTADERGKAVAIYSVAPLLGPVIGPIMGGLIAQHVSWRWSFWAASILDAVVQFLGLFLLEETHTPVLLRWKQARLNKSPPVTTREALTRIRHRLSSRLGRAARLLLTQPIIQVLTVYNAFLFGNVAILYATFPTLWQQVYHQNVAISGLHYITLALGTAFASEVCTLINDRIFASLKKKHQGKTLPEFRVPMMAPATVLLSVGLFWYGWSAEHKLPWIMPDIGAACFMAGGVLCSICINAYIIDTYGDSAASAIAAVATLRSLAGFSFPLFAPYVFNALGYGWTGTVLGLCGLGIGLPGVALLWTFGGALRRQSPFAAKVEGDD</sequence>
<dbReference type="AlphaFoldDB" id="A0A0A1TPB6"/>
<organism evidence="9 10">
    <name type="scientific">[Torrubiella] hemipterigena</name>
    <dbReference type="NCBI Taxonomy" id="1531966"/>
    <lineage>
        <taxon>Eukaryota</taxon>
        <taxon>Fungi</taxon>
        <taxon>Dikarya</taxon>
        <taxon>Ascomycota</taxon>
        <taxon>Pezizomycotina</taxon>
        <taxon>Sordariomycetes</taxon>
        <taxon>Hypocreomycetidae</taxon>
        <taxon>Hypocreales</taxon>
        <taxon>Clavicipitaceae</taxon>
        <taxon>Clavicipitaceae incertae sedis</taxon>
        <taxon>'Torrubiella' clade</taxon>
    </lineage>
</organism>
<evidence type="ECO:0000256" key="2">
    <source>
        <dbReference type="ARBA" id="ARBA00022692"/>
    </source>
</evidence>
<feature type="transmembrane region" description="Helical" evidence="7">
    <location>
        <begin position="214"/>
        <end position="234"/>
    </location>
</feature>
<dbReference type="OrthoDB" id="6770063at2759"/>
<feature type="transmembrane region" description="Helical" evidence="7">
    <location>
        <begin position="126"/>
        <end position="145"/>
    </location>
</feature>
<feature type="transmembrane region" description="Helical" evidence="7">
    <location>
        <begin position="276"/>
        <end position="304"/>
    </location>
</feature>
<dbReference type="SUPFAM" id="SSF103473">
    <property type="entry name" value="MFS general substrate transporter"/>
    <property type="match status" value="1"/>
</dbReference>
<dbReference type="STRING" id="1531966.A0A0A1TPB6"/>
<evidence type="ECO:0000256" key="3">
    <source>
        <dbReference type="ARBA" id="ARBA00022989"/>
    </source>
</evidence>
<protein>
    <submittedName>
        <fullName evidence="9">Putative Polyamine transporter 3</fullName>
    </submittedName>
</protein>
<dbReference type="InterPro" id="IPR036259">
    <property type="entry name" value="MFS_trans_sf"/>
</dbReference>
<evidence type="ECO:0000256" key="4">
    <source>
        <dbReference type="ARBA" id="ARBA00023136"/>
    </source>
</evidence>
<dbReference type="EMBL" id="CDHN01000005">
    <property type="protein sequence ID" value="CEJ93268.1"/>
    <property type="molecule type" value="Genomic_DNA"/>
</dbReference>
<dbReference type="PROSITE" id="PS50850">
    <property type="entry name" value="MFS"/>
    <property type="match status" value="1"/>
</dbReference>
<evidence type="ECO:0000256" key="5">
    <source>
        <dbReference type="ARBA" id="ARBA00023180"/>
    </source>
</evidence>
<dbReference type="InterPro" id="IPR020846">
    <property type="entry name" value="MFS_dom"/>
</dbReference>
<keyword evidence="2 7" id="KW-0812">Transmembrane</keyword>
<feature type="domain" description="Major facilitator superfamily (MFS) profile" evidence="8">
    <location>
        <begin position="59"/>
        <end position="499"/>
    </location>
</feature>
<evidence type="ECO:0000313" key="10">
    <source>
        <dbReference type="Proteomes" id="UP000039046"/>
    </source>
</evidence>
<reference evidence="9 10" key="1">
    <citation type="journal article" date="2015" name="Genome Announc.">
        <title>Draft Genome Sequence and Gene Annotation of the Entomopathogenic Fungus Verticillium hemipterigenum.</title>
        <authorList>
            <person name="Horn F."/>
            <person name="Habel A."/>
            <person name="Scharf D.H."/>
            <person name="Dworschak J."/>
            <person name="Brakhage A.A."/>
            <person name="Guthke R."/>
            <person name="Hertweck C."/>
            <person name="Linde J."/>
        </authorList>
    </citation>
    <scope>NUCLEOTIDE SEQUENCE [LARGE SCALE GENOMIC DNA]</scope>
</reference>
<dbReference type="Gene3D" id="1.20.1250.20">
    <property type="entry name" value="MFS general substrate transporter like domains"/>
    <property type="match status" value="1"/>
</dbReference>
<feature type="transmembrane region" description="Helical" evidence="7">
    <location>
        <begin position="429"/>
        <end position="451"/>
    </location>
</feature>
<feature type="transmembrane region" description="Helical" evidence="7">
    <location>
        <begin position="59"/>
        <end position="84"/>
    </location>
</feature>
<name>A0A0A1TPB6_9HYPO</name>
<dbReference type="PANTHER" id="PTHR23502">
    <property type="entry name" value="MAJOR FACILITATOR SUPERFAMILY"/>
    <property type="match status" value="1"/>
</dbReference>
<proteinExistence type="predicted"/>
<feature type="transmembrane region" description="Helical" evidence="7">
    <location>
        <begin position="151"/>
        <end position="173"/>
    </location>
</feature>
<dbReference type="Proteomes" id="UP000039046">
    <property type="component" value="Unassembled WGS sequence"/>
</dbReference>
<dbReference type="PANTHER" id="PTHR23502:SF60">
    <property type="entry name" value="MAJOR FACILITATOR SUPERFAMILY (MFS) PROFILE DOMAIN-CONTAINING PROTEIN-RELATED"/>
    <property type="match status" value="1"/>
</dbReference>
<dbReference type="FunFam" id="1.20.1250.20:FF:000011">
    <property type="entry name" value="MFS multidrug transporter, putative"/>
    <property type="match status" value="1"/>
</dbReference>
<accession>A0A0A1TPB6</accession>
<feature type="transmembrane region" description="Helical" evidence="7">
    <location>
        <begin position="185"/>
        <end position="208"/>
    </location>
</feature>
<evidence type="ECO:0000259" key="8">
    <source>
        <dbReference type="PROSITE" id="PS50850"/>
    </source>
</evidence>
<evidence type="ECO:0000256" key="6">
    <source>
        <dbReference type="SAM" id="MobiDB-lite"/>
    </source>
</evidence>
<gene>
    <name evidence="9" type="ORF">VHEMI08873</name>
</gene>
<dbReference type="HOGENOM" id="CLU_008455_1_3_1"/>
<feature type="compositionally biased region" description="Polar residues" evidence="6">
    <location>
        <begin position="18"/>
        <end position="41"/>
    </location>
</feature>
<feature type="region of interest" description="Disordered" evidence="6">
    <location>
        <begin position="1"/>
        <end position="47"/>
    </location>
</feature>
<feature type="transmembrane region" description="Helical" evidence="7">
    <location>
        <begin position="397"/>
        <end position="417"/>
    </location>
</feature>
<dbReference type="Pfam" id="PF07690">
    <property type="entry name" value="MFS_1"/>
    <property type="match status" value="1"/>
</dbReference>
<dbReference type="GO" id="GO:0016020">
    <property type="term" value="C:membrane"/>
    <property type="evidence" value="ECO:0007669"/>
    <property type="project" value="UniProtKB-SubCell"/>
</dbReference>
<dbReference type="CDD" id="cd17323">
    <property type="entry name" value="MFS_Tpo1_MDR_like"/>
    <property type="match status" value="1"/>
</dbReference>
<keyword evidence="4 7" id="KW-0472">Membrane</keyword>
<dbReference type="GO" id="GO:0022857">
    <property type="term" value="F:transmembrane transporter activity"/>
    <property type="evidence" value="ECO:0007669"/>
    <property type="project" value="InterPro"/>
</dbReference>